<dbReference type="EMBL" id="PDEQ01000001">
    <property type="protein sequence ID" value="PEN15168.1"/>
    <property type="molecule type" value="Genomic_DNA"/>
</dbReference>
<keyword evidence="2" id="KW-0808">Transferase</keyword>
<protein>
    <submittedName>
        <fullName evidence="2">Glutamine amidotransferase</fullName>
    </submittedName>
</protein>
<dbReference type="InterPro" id="IPR044992">
    <property type="entry name" value="ChyE-like"/>
</dbReference>
<dbReference type="AlphaFoldDB" id="A0A2A8D3F9"/>
<keyword evidence="3" id="KW-1185">Reference proteome</keyword>
<dbReference type="Proteomes" id="UP000220102">
    <property type="component" value="Unassembled WGS sequence"/>
</dbReference>
<feature type="domain" description="Glutamine amidotransferase" evidence="1">
    <location>
        <begin position="53"/>
        <end position="203"/>
    </location>
</feature>
<dbReference type="InterPro" id="IPR017926">
    <property type="entry name" value="GATASE"/>
</dbReference>
<proteinExistence type="predicted"/>
<dbReference type="CDD" id="cd01741">
    <property type="entry name" value="GATase1_1"/>
    <property type="match status" value="1"/>
</dbReference>
<evidence type="ECO:0000313" key="3">
    <source>
        <dbReference type="Proteomes" id="UP000220102"/>
    </source>
</evidence>
<dbReference type="SUPFAM" id="SSF52317">
    <property type="entry name" value="Class I glutamine amidotransferase-like"/>
    <property type="match status" value="1"/>
</dbReference>
<dbReference type="PANTHER" id="PTHR42695:SF5">
    <property type="entry name" value="GLUTAMINE AMIDOTRANSFERASE YLR126C-RELATED"/>
    <property type="match status" value="1"/>
</dbReference>
<keyword evidence="2" id="KW-0315">Glutamine amidotransferase</keyword>
<dbReference type="GO" id="GO:0005829">
    <property type="term" value="C:cytosol"/>
    <property type="evidence" value="ECO:0007669"/>
    <property type="project" value="TreeGrafter"/>
</dbReference>
<dbReference type="OrthoDB" id="639921at2"/>
<dbReference type="PANTHER" id="PTHR42695">
    <property type="entry name" value="GLUTAMINE AMIDOTRANSFERASE YLR126C-RELATED"/>
    <property type="match status" value="1"/>
</dbReference>
<reference evidence="2 3" key="1">
    <citation type="submission" date="2017-10" db="EMBL/GenBank/DDBJ databases">
        <title>Draft genome of Longibacter Salinarum.</title>
        <authorList>
            <person name="Goh K.M."/>
            <person name="Shamsir M.S."/>
            <person name="Lim S.W."/>
        </authorList>
    </citation>
    <scope>NUCLEOTIDE SEQUENCE [LARGE SCALE GENOMIC DNA]</scope>
    <source>
        <strain evidence="2 3">KCTC 52045</strain>
    </source>
</reference>
<dbReference type="Pfam" id="PF00117">
    <property type="entry name" value="GATase"/>
    <property type="match status" value="1"/>
</dbReference>
<dbReference type="GO" id="GO:0016740">
    <property type="term" value="F:transferase activity"/>
    <property type="evidence" value="ECO:0007669"/>
    <property type="project" value="UniProtKB-KW"/>
</dbReference>
<accession>A0A2A8D3F9</accession>
<dbReference type="PROSITE" id="PS51273">
    <property type="entry name" value="GATASE_TYPE_1"/>
    <property type="match status" value="1"/>
</dbReference>
<evidence type="ECO:0000313" key="2">
    <source>
        <dbReference type="EMBL" id="PEN15168.1"/>
    </source>
</evidence>
<dbReference type="Gene3D" id="3.40.50.880">
    <property type="match status" value="1"/>
</dbReference>
<dbReference type="InterPro" id="IPR029062">
    <property type="entry name" value="Class_I_gatase-like"/>
</dbReference>
<organism evidence="2 3">
    <name type="scientific">Longibacter salinarum</name>
    <dbReference type="NCBI Taxonomy" id="1850348"/>
    <lineage>
        <taxon>Bacteria</taxon>
        <taxon>Pseudomonadati</taxon>
        <taxon>Rhodothermota</taxon>
        <taxon>Rhodothermia</taxon>
        <taxon>Rhodothermales</taxon>
        <taxon>Salisaetaceae</taxon>
        <taxon>Longibacter</taxon>
    </lineage>
</organism>
<sequence length="261" mass="29431">MSDSPFDQIRVLLIQARNTADMERQEQGCFADRTKLRKEQFKSVNVVREPLRVEWLDAVDAVMIGGAGEYSAMDNPAWMPALLRMVRICREKRIPTFGSCWGHQVIARALGGTVIHDKKRAELGCGKVHLTEAGQDDILFSSFPSTFNANMGHHDRVIELPSGAIELAKNGQPNQAFRLPDAPMYGTQFHSELDADSERERLIAYRDYYRDDLPDEAEFQAVLDGLAETTEVDHLLRDFLDVFVLKRSETSTAKRSDEAAT</sequence>
<comment type="caution">
    <text evidence="2">The sequence shown here is derived from an EMBL/GenBank/DDBJ whole genome shotgun (WGS) entry which is preliminary data.</text>
</comment>
<evidence type="ECO:0000259" key="1">
    <source>
        <dbReference type="Pfam" id="PF00117"/>
    </source>
</evidence>
<dbReference type="RefSeq" id="WP_098074066.1">
    <property type="nucleotide sequence ID" value="NZ_PDEQ01000001.1"/>
</dbReference>
<gene>
    <name evidence="2" type="ORF">CRI94_02470</name>
</gene>
<name>A0A2A8D3F9_9BACT</name>